<evidence type="ECO:0000313" key="2">
    <source>
        <dbReference type="Proteomes" id="UP000001357"/>
    </source>
</evidence>
<dbReference type="SUPFAM" id="SSF56784">
    <property type="entry name" value="HAD-like"/>
    <property type="match status" value="1"/>
</dbReference>
<dbReference type="FunFam" id="3.40.50.1000:FF:000619">
    <property type="match status" value="1"/>
</dbReference>
<dbReference type="Gene3D" id="3.40.50.300">
    <property type="entry name" value="P-loop containing nucleotide triphosphate hydrolases"/>
    <property type="match status" value="1"/>
</dbReference>
<dbReference type="FunFam" id="3.40.50.300:FF:000737">
    <property type="entry name" value="Bifunctional polynucleotide phosphatase/kinase"/>
    <property type="match status" value="1"/>
</dbReference>
<reference evidence="1 2" key="1">
    <citation type="journal article" date="2008" name="Nature">
        <title>The genome of the choanoflagellate Monosiga brevicollis and the origin of metazoans.</title>
        <authorList>
            <consortium name="JGI Sequencing"/>
            <person name="King N."/>
            <person name="Westbrook M.J."/>
            <person name="Young S.L."/>
            <person name="Kuo A."/>
            <person name="Abedin M."/>
            <person name="Chapman J."/>
            <person name="Fairclough S."/>
            <person name="Hellsten U."/>
            <person name="Isogai Y."/>
            <person name="Letunic I."/>
            <person name="Marr M."/>
            <person name="Pincus D."/>
            <person name="Putnam N."/>
            <person name="Rokas A."/>
            <person name="Wright K.J."/>
            <person name="Zuzow R."/>
            <person name="Dirks W."/>
            <person name="Good M."/>
            <person name="Goodstein D."/>
            <person name="Lemons D."/>
            <person name="Li W."/>
            <person name="Lyons J.B."/>
            <person name="Morris A."/>
            <person name="Nichols S."/>
            <person name="Richter D.J."/>
            <person name="Salamov A."/>
            <person name="Bork P."/>
            <person name="Lim W.A."/>
            <person name="Manning G."/>
            <person name="Miller W.T."/>
            <person name="McGinnis W."/>
            <person name="Shapiro H."/>
            <person name="Tjian R."/>
            <person name="Grigoriev I.V."/>
            <person name="Rokhsar D."/>
        </authorList>
    </citation>
    <scope>NUCLEOTIDE SEQUENCE [LARGE SCALE GENOMIC DNA]</scope>
    <source>
        <strain evidence="2">MX1 / ATCC 50154</strain>
    </source>
</reference>
<dbReference type="InParanoid" id="A9VAX2"/>
<dbReference type="KEGG" id="mbr:MONBRDRAFT_34318"/>
<dbReference type="OMA" id="AADWKWW"/>
<dbReference type="PANTHER" id="PTHR12083:SF18">
    <property type="entry name" value="BIFUNCTIONAL POLYNUCLEOTIDE PHOSPHATASE_KINASE"/>
    <property type="match status" value="1"/>
</dbReference>
<dbReference type="NCBIfam" id="TIGR01664">
    <property type="entry name" value="DNA-3'-Pase"/>
    <property type="match status" value="1"/>
</dbReference>
<proteinExistence type="predicted"/>
<dbReference type="EMBL" id="CH991575">
    <property type="protein sequence ID" value="EDQ85290.1"/>
    <property type="molecule type" value="Genomic_DNA"/>
</dbReference>
<organism evidence="1 2">
    <name type="scientific">Monosiga brevicollis</name>
    <name type="common">Choanoflagellate</name>
    <dbReference type="NCBI Taxonomy" id="81824"/>
    <lineage>
        <taxon>Eukaryota</taxon>
        <taxon>Choanoflagellata</taxon>
        <taxon>Craspedida</taxon>
        <taxon>Salpingoecidae</taxon>
        <taxon>Monosiga</taxon>
    </lineage>
</organism>
<dbReference type="eggNOG" id="KOG2134">
    <property type="taxonomic scope" value="Eukaryota"/>
</dbReference>
<name>A9VAX2_MONBE</name>
<dbReference type="PANTHER" id="PTHR12083">
    <property type="entry name" value="BIFUNCTIONAL POLYNUCLEOTIDE PHOSPHATASE/KINASE"/>
    <property type="match status" value="1"/>
</dbReference>
<dbReference type="Gene3D" id="3.40.50.1000">
    <property type="entry name" value="HAD superfamily/HAD-like"/>
    <property type="match status" value="2"/>
</dbReference>
<dbReference type="InterPro" id="IPR006549">
    <property type="entry name" value="HAD-SF_hydro_IIIA"/>
</dbReference>
<dbReference type="STRING" id="81824.A9VAX2"/>
<dbReference type="InterPro" id="IPR036412">
    <property type="entry name" value="HAD-like_sf"/>
</dbReference>
<dbReference type="FunCoup" id="A9VAX2">
    <property type="interactions" value="664"/>
</dbReference>
<dbReference type="RefSeq" id="XP_001749911.1">
    <property type="nucleotide sequence ID" value="XM_001749859.1"/>
</dbReference>
<dbReference type="InterPro" id="IPR027417">
    <property type="entry name" value="P-loop_NTPase"/>
</dbReference>
<sequence>MPPRSSKRSAAQAAAAQADVEKKSKIAAGWQDVGEAVVYKGKALAPLLVYHTPNCREDAKKIYAFDMDWTVLKPKSGRKFPTGATDWEFILPEVPKKLKQLHTDGHRIVLFTNQGGMEKGNTTPLEIKTKITTGNNHFRKPSVFLWRHFAEQCCAAPPSPEQCVFVGDAAGRAKNWRAGAPKDFNASDRMFAENIGIPFQTPEEFFLGQAPVSSFDYGAFDPKPLRAQLAAPPPTIDPSKTQEMIVMVGCPASGKSTLSKHKFEKEHGYTRINRDEMGTASKCSKAAAAALAAGQSVVIDNTNGSPAARSEWIKLAQKHKVPCRCILMETPRDLAEHMNLFRQNTTQGRQRRVPAVGYNVFFKNYQEPTSAEGFASVLTYPFVPQFASDEERDMFFHWTC</sequence>
<dbReference type="NCBIfam" id="TIGR01662">
    <property type="entry name" value="HAD-SF-IIIA"/>
    <property type="match status" value="1"/>
</dbReference>
<dbReference type="Pfam" id="PF13671">
    <property type="entry name" value="AAA_33"/>
    <property type="match status" value="1"/>
</dbReference>
<dbReference type="Proteomes" id="UP000001357">
    <property type="component" value="Unassembled WGS sequence"/>
</dbReference>
<dbReference type="SUPFAM" id="SSF52540">
    <property type="entry name" value="P-loop containing nucleoside triphosphate hydrolases"/>
    <property type="match status" value="1"/>
</dbReference>
<dbReference type="Pfam" id="PF08645">
    <property type="entry name" value="PNK3P"/>
    <property type="match status" value="1"/>
</dbReference>
<dbReference type="AlphaFoldDB" id="A9VAX2"/>
<dbReference type="InterPro" id="IPR013954">
    <property type="entry name" value="PNK3P"/>
</dbReference>
<protein>
    <recommendedName>
        <fullName evidence="3">Polynucleotide kinase 3'-phosphatase</fullName>
    </recommendedName>
</protein>
<keyword evidence="2" id="KW-1185">Reference proteome</keyword>
<gene>
    <name evidence="1" type="ORF">MONBRDRAFT_34318</name>
</gene>
<dbReference type="GeneID" id="5895146"/>
<evidence type="ECO:0008006" key="3">
    <source>
        <dbReference type="Google" id="ProtNLM"/>
    </source>
</evidence>
<evidence type="ECO:0000313" key="1">
    <source>
        <dbReference type="EMBL" id="EDQ85290.1"/>
    </source>
</evidence>
<dbReference type="InterPro" id="IPR006551">
    <property type="entry name" value="Polynucleotide_phosphatase"/>
</dbReference>
<dbReference type="InterPro" id="IPR023214">
    <property type="entry name" value="HAD_sf"/>
</dbReference>
<accession>A9VAX2</accession>